<dbReference type="InterPro" id="IPR005650">
    <property type="entry name" value="BlaI_family"/>
</dbReference>
<dbReference type="GO" id="GO:0003677">
    <property type="term" value="F:DNA binding"/>
    <property type="evidence" value="ECO:0007669"/>
    <property type="project" value="UniProtKB-KW"/>
</dbReference>
<evidence type="ECO:0000256" key="4">
    <source>
        <dbReference type="ARBA" id="ARBA00023163"/>
    </source>
</evidence>
<dbReference type="SUPFAM" id="SSF46785">
    <property type="entry name" value="Winged helix' DNA-binding domain"/>
    <property type="match status" value="1"/>
</dbReference>
<dbReference type="GO" id="GO:0045892">
    <property type="term" value="P:negative regulation of DNA-templated transcription"/>
    <property type="evidence" value="ECO:0007669"/>
    <property type="project" value="InterPro"/>
</dbReference>
<dbReference type="InterPro" id="IPR036388">
    <property type="entry name" value="WH-like_DNA-bd_sf"/>
</dbReference>
<name>A0A7X8TGV1_9MICC</name>
<keyword evidence="6" id="KW-1185">Reference proteome</keyword>
<reference evidence="5 6" key="1">
    <citation type="submission" date="2020-04" db="EMBL/GenBank/DDBJ databases">
        <title>Nesterenkonia sp. nov., isolated from marine sediment.</title>
        <authorList>
            <person name="Zhang G."/>
        </authorList>
    </citation>
    <scope>NUCLEOTIDE SEQUENCE [LARGE SCALE GENOMIC DNA]</scope>
    <source>
        <strain evidence="5 6">MY13</strain>
    </source>
</reference>
<comment type="similarity">
    <text evidence="1">Belongs to the BlaI transcriptional regulatory family.</text>
</comment>
<keyword evidence="4" id="KW-0804">Transcription</keyword>
<evidence type="ECO:0000256" key="2">
    <source>
        <dbReference type="ARBA" id="ARBA00023015"/>
    </source>
</evidence>
<keyword evidence="2" id="KW-0805">Transcription regulation</keyword>
<dbReference type="RefSeq" id="WP_168885980.1">
    <property type="nucleotide sequence ID" value="NZ_JABAHY010000001.1"/>
</dbReference>
<gene>
    <name evidence="5" type="ORF">HGQ17_00305</name>
</gene>
<evidence type="ECO:0000256" key="3">
    <source>
        <dbReference type="ARBA" id="ARBA00023125"/>
    </source>
</evidence>
<dbReference type="Gene3D" id="1.10.10.10">
    <property type="entry name" value="Winged helix-like DNA-binding domain superfamily/Winged helix DNA-binding domain"/>
    <property type="match status" value="1"/>
</dbReference>
<accession>A0A7X8TGV1</accession>
<dbReference type="AlphaFoldDB" id="A0A7X8TGV1"/>
<dbReference type="Pfam" id="PF03965">
    <property type="entry name" value="Penicillinase_R"/>
    <property type="match status" value="1"/>
</dbReference>
<protein>
    <submittedName>
        <fullName evidence="5">BlaI/MecI/CopY family transcriptional regulator</fullName>
    </submittedName>
</protein>
<comment type="caution">
    <text evidence="5">The sequence shown here is derived from an EMBL/GenBank/DDBJ whole genome shotgun (WGS) entry which is preliminary data.</text>
</comment>
<organism evidence="5 6">
    <name type="scientific">Nesterenkonia sedimenti</name>
    <dbReference type="NCBI Taxonomy" id="1463632"/>
    <lineage>
        <taxon>Bacteria</taxon>
        <taxon>Bacillati</taxon>
        <taxon>Actinomycetota</taxon>
        <taxon>Actinomycetes</taxon>
        <taxon>Micrococcales</taxon>
        <taxon>Micrococcaceae</taxon>
        <taxon>Nesterenkonia</taxon>
    </lineage>
</organism>
<evidence type="ECO:0000256" key="1">
    <source>
        <dbReference type="ARBA" id="ARBA00011046"/>
    </source>
</evidence>
<keyword evidence="3" id="KW-0238">DNA-binding</keyword>
<sequence length="135" mass="15163">MSVSQHSEAAAHANLRLGPLEEQIMELLWDRGALSIRNVMDTLAQKPAYTTVATVMQNLQRKQLVKAEKQGRLVSYLPLISHEEHTAGLMRHALESSTDRAASILHFVKDMPAEDRSLLQAYFADNPDARDAEQR</sequence>
<evidence type="ECO:0000313" key="6">
    <source>
        <dbReference type="Proteomes" id="UP000523139"/>
    </source>
</evidence>
<dbReference type="Proteomes" id="UP000523139">
    <property type="component" value="Unassembled WGS sequence"/>
</dbReference>
<evidence type="ECO:0000313" key="5">
    <source>
        <dbReference type="EMBL" id="NLS08472.1"/>
    </source>
</evidence>
<dbReference type="InterPro" id="IPR036390">
    <property type="entry name" value="WH_DNA-bd_sf"/>
</dbReference>
<proteinExistence type="inferred from homology"/>
<dbReference type="EMBL" id="JABAHY010000001">
    <property type="protein sequence ID" value="NLS08472.1"/>
    <property type="molecule type" value="Genomic_DNA"/>
</dbReference>